<evidence type="ECO:0000256" key="5">
    <source>
        <dbReference type="ARBA" id="ARBA00022448"/>
    </source>
</evidence>
<protein>
    <recommendedName>
        <fullName evidence="12">Phosphate-binding protein</fullName>
    </recommendedName>
</protein>
<keyword evidence="5 12" id="KW-0813">Transport</keyword>
<keyword evidence="13" id="KW-0812">Transmembrane</keyword>
<keyword evidence="9 13" id="KW-0472">Membrane</keyword>
<dbReference type="GO" id="GO:0005886">
    <property type="term" value="C:plasma membrane"/>
    <property type="evidence" value="ECO:0007669"/>
    <property type="project" value="UniProtKB-SubCell"/>
</dbReference>
<evidence type="ECO:0000313" key="15">
    <source>
        <dbReference type="EMBL" id="CUR38307.1"/>
    </source>
</evidence>
<reference evidence="17" key="2">
    <citation type="submission" date="2015-10" db="EMBL/GenBank/DDBJ databases">
        <authorList>
            <person name="Crossman L.C."/>
        </authorList>
    </citation>
    <scope>NUCLEOTIDE SEQUENCE [LARGE SCALE GENOMIC DNA]</scope>
    <source>
        <strain evidence="17">20-2</strain>
    </source>
</reference>
<evidence type="ECO:0000256" key="3">
    <source>
        <dbReference type="ARBA" id="ARBA00008725"/>
    </source>
</evidence>
<keyword evidence="11 12" id="KW-0449">Lipoprotein</keyword>
<evidence type="ECO:0000313" key="17">
    <source>
        <dbReference type="Proteomes" id="UP000235484"/>
    </source>
</evidence>
<keyword evidence="13" id="KW-1133">Transmembrane helix</keyword>
<evidence type="ECO:0000256" key="12">
    <source>
        <dbReference type="RuleBase" id="RU367119"/>
    </source>
</evidence>
<reference evidence="15" key="1">
    <citation type="submission" date="2015-10" db="EMBL/GenBank/DDBJ databases">
        <authorList>
            <person name="Gilbert D.G."/>
        </authorList>
    </citation>
    <scope>NUCLEOTIDE SEQUENCE</scope>
    <source>
        <strain evidence="16">20-2</strain>
        <strain evidence="15">3c6</strain>
    </source>
</reference>
<dbReference type="EMBL" id="LN887594">
    <property type="protein sequence ID" value="CUR41065.1"/>
    <property type="molecule type" value="Genomic_DNA"/>
</dbReference>
<accession>A0A0U5JN40</accession>
<comment type="subcellular location">
    <subcellularLocation>
        <location evidence="2 12">Cell membrane</location>
        <topology evidence="2 12">Lipid-anchor</topology>
    </subcellularLocation>
</comment>
<dbReference type="SUPFAM" id="SSF53850">
    <property type="entry name" value="Periplasmic binding protein-like II"/>
    <property type="match status" value="1"/>
</dbReference>
<dbReference type="GO" id="GO:0006817">
    <property type="term" value="P:phosphate ion transport"/>
    <property type="evidence" value="ECO:0007669"/>
    <property type="project" value="UniProtKB-UniRule"/>
</dbReference>
<evidence type="ECO:0000256" key="11">
    <source>
        <dbReference type="ARBA" id="ARBA00023288"/>
    </source>
</evidence>
<organism evidence="15">
    <name type="scientific">Limosilactobacillus reuteri</name>
    <name type="common">Lactobacillus reuteri</name>
    <dbReference type="NCBI Taxonomy" id="1598"/>
    <lineage>
        <taxon>Bacteria</taxon>
        <taxon>Bacillati</taxon>
        <taxon>Bacillota</taxon>
        <taxon>Bacilli</taxon>
        <taxon>Lactobacillales</taxon>
        <taxon>Lactobacillaceae</taxon>
        <taxon>Limosilactobacillus</taxon>
    </lineage>
</organism>
<evidence type="ECO:0000313" key="16">
    <source>
        <dbReference type="EMBL" id="CUR41065.1"/>
    </source>
</evidence>
<evidence type="ECO:0000256" key="8">
    <source>
        <dbReference type="ARBA" id="ARBA00022729"/>
    </source>
</evidence>
<comment type="subunit">
    <text evidence="4 12">The complex is composed of two ATP-binding proteins (PstB), two transmembrane proteins (PstC and PstA) and a solute-binding protein (PstS).</text>
</comment>
<dbReference type="PANTHER" id="PTHR30570:SF4">
    <property type="entry name" value="PHOSPHATE-BINDING PROTEIN PSTS 1"/>
    <property type="match status" value="1"/>
</dbReference>
<dbReference type="CDD" id="cd13653">
    <property type="entry name" value="PBP2_phosphate_like_1"/>
    <property type="match status" value="1"/>
</dbReference>
<keyword evidence="8" id="KW-0732">Signal</keyword>
<evidence type="ECO:0000256" key="10">
    <source>
        <dbReference type="ARBA" id="ARBA00023139"/>
    </source>
</evidence>
<dbReference type="InterPro" id="IPR011862">
    <property type="entry name" value="Phos-bd"/>
</dbReference>
<dbReference type="InterPro" id="IPR024370">
    <property type="entry name" value="PBP_domain"/>
</dbReference>
<keyword evidence="10 12" id="KW-0564">Palmitate</keyword>
<proteinExistence type="inferred from homology"/>
<evidence type="ECO:0000259" key="14">
    <source>
        <dbReference type="Pfam" id="PF12849"/>
    </source>
</evidence>
<comment type="similarity">
    <text evidence="3 12">Belongs to the PstS family.</text>
</comment>
<name>A0A0U5JN40_LIMRT</name>
<keyword evidence="7 12" id="KW-0592">Phosphate transport</keyword>
<dbReference type="AlphaFoldDB" id="A0A0U5JN40"/>
<gene>
    <name evidence="15" type="primary">pstS</name>
    <name evidence="16" type="ORF">LRLP16767_LR202_01125</name>
    <name evidence="15" type="ORF">LRLP16767_LR3C6_00263</name>
</gene>
<dbReference type="NCBIfam" id="TIGR02136">
    <property type="entry name" value="ptsS_2"/>
    <property type="match status" value="1"/>
</dbReference>
<feature type="domain" description="PBP" evidence="14">
    <location>
        <begin position="37"/>
        <end position="269"/>
    </location>
</feature>
<evidence type="ECO:0000256" key="6">
    <source>
        <dbReference type="ARBA" id="ARBA00022475"/>
    </source>
</evidence>
<keyword evidence="6 12" id="KW-1003">Cell membrane</keyword>
<evidence type="ECO:0000256" key="2">
    <source>
        <dbReference type="ARBA" id="ARBA00004193"/>
    </source>
</evidence>
<dbReference type="GO" id="GO:0042301">
    <property type="term" value="F:phosphate ion binding"/>
    <property type="evidence" value="ECO:0007669"/>
    <property type="project" value="UniProtKB-UniRule"/>
</dbReference>
<evidence type="ECO:0000256" key="9">
    <source>
        <dbReference type="ARBA" id="ARBA00023136"/>
    </source>
</evidence>
<dbReference type="Pfam" id="PF12849">
    <property type="entry name" value="PBP_like_2"/>
    <property type="match status" value="1"/>
</dbReference>
<sequence length="301" mass="32642">MKTTNKQVGIVMKKTIIGVVIVAIVCWLGGSWVLAKQQPSQEKITIVGSTALQPLAEAVANDYRTKHPQTSIIVQGGGSGTGLSQVQAGAVNIGSADIFADQQDGINANKLDDNIVAVSGIVPIVNEELGIKNLTMKQLQQIFTGQITNWQEVGGPDLPITVINRAHGSGTRVAFEQTVLKPGMQAVNAQEQDSNGTVKEIIRNTPGAISYIAFAYLNDQVQSVNLDGVAPTADNVTTNKWPLWSYEHMYTQKQPSQSTANFIKYMQSEKVQKTLVTEAHYISIHDMKVEKTPTGKVTERK</sequence>
<evidence type="ECO:0000256" key="4">
    <source>
        <dbReference type="ARBA" id="ARBA00011529"/>
    </source>
</evidence>
<dbReference type="EMBL" id="LN887330">
    <property type="protein sequence ID" value="CUR38307.1"/>
    <property type="molecule type" value="Genomic_DNA"/>
</dbReference>
<feature type="transmembrane region" description="Helical" evidence="13">
    <location>
        <begin position="16"/>
        <end position="35"/>
    </location>
</feature>
<evidence type="ECO:0000256" key="7">
    <source>
        <dbReference type="ARBA" id="ARBA00022592"/>
    </source>
</evidence>
<dbReference type="Gene3D" id="3.40.190.10">
    <property type="entry name" value="Periplasmic binding protein-like II"/>
    <property type="match status" value="2"/>
</dbReference>
<dbReference type="PANTHER" id="PTHR30570">
    <property type="entry name" value="PERIPLASMIC PHOSPHATE BINDING COMPONENT OF PHOSPHATE ABC TRANSPORTER"/>
    <property type="match status" value="1"/>
</dbReference>
<dbReference type="Proteomes" id="UP000235484">
    <property type="component" value="Unassembled WGS sequence"/>
</dbReference>
<comment type="function">
    <text evidence="1">Part of the ABC transporter complex PstSACB involved in phosphate import.</text>
</comment>
<evidence type="ECO:0000256" key="13">
    <source>
        <dbReference type="SAM" id="Phobius"/>
    </source>
</evidence>
<evidence type="ECO:0000256" key="1">
    <source>
        <dbReference type="ARBA" id="ARBA00002841"/>
    </source>
</evidence>
<comment type="function">
    <text evidence="12">Involved in the system for phosphate transport across the cytoplasmic membrane.</text>
</comment>
<dbReference type="InterPro" id="IPR050811">
    <property type="entry name" value="Phosphate_ABC_transporter"/>
</dbReference>